<dbReference type="EMBL" id="JAEDAO010000001">
    <property type="protein sequence ID" value="MBK0391725.1"/>
    <property type="molecule type" value="Genomic_DNA"/>
</dbReference>
<dbReference type="Pfam" id="PF03476">
    <property type="entry name" value="MOSC_N"/>
    <property type="match status" value="1"/>
</dbReference>
<dbReference type="Pfam" id="PF03473">
    <property type="entry name" value="MOSC"/>
    <property type="match status" value="1"/>
</dbReference>
<dbReference type="PROSITE" id="PS51340">
    <property type="entry name" value="MOSC"/>
    <property type="match status" value="1"/>
</dbReference>
<feature type="domain" description="MOSC" evidence="1">
    <location>
        <begin position="125"/>
        <end position="283"/>
    </location>
</feature>
<gene>
    <name evidence="2" type="ORF">I8E28_03905</name>
</gene>
<dbReference type="GO" id="GO:0003824">
    <property type="term" value="F:catalytic activity"/>
    <property type="evidence" value="ECO:0007669"/>
    <property type="project" value="InterPro"/>
</dbReference>
<dbReference type="AlphaFoldDB" id="A0A934PY39"/>
<dbReference type="SUPFAM" id="SSF50800">
    <property type="entry name" value="PK beta-barrel domain-like"/>
    <property type="match status" value="1"/>
</dbReference>
<name>A0A934PY39_9BURK</name>
<dbReference type="RefSeq" id="WP_200786526.1">
    <property type="nucleotide sequence ID" value="NZ_JAEDAO010000001.1"/>
</dbReference>
<proteinExistence type="predicted"/>
<dbReference type="Proteomes" id="UP000617041">
    <property type="component" value="Unassembled WGS sequence"/>
</dbReference>
<dbReference type="SUPFAM" id="SSF141673">
    <property type="entry name" value="MOSC N-terminal domain-like"/>
    <property type="match status" value="1"/>
</dbReference>
<organism evidence="2 3">
    <name type="scientific">Ramlibacter algicola</name>
    <dbReference type="NCBI Taxonomy" id="2795217"/>
    <lineage>
        <taxon>Bacteria</taxon>
        <taxon>Pseudomonadati</taxon>
        <taxon>Pseudomonadota</taxon>
        <taxon>Betaproteobacteria</taxon>
        <taxon>Burkholderiales</taxon>
        <taxon>Comamonadaceae</taxon>
        <taxon>Ramlibacter</taxon>
    </lineage>
</organism>
<evidence type="ECO:0000259" key="1">
    <source>
        <dbReference type="PROSITE" id="PS51340"/>
    </source>
</evidence>
<protein>
    <submittedName>
        <fullName evidence="2">MOSC N-terminal beta barrel domain-containing protein</fullName>
    </submittedName>
</protein>
<dbReference type="InterPro" id="IPR011037">
    <property type="entry name" value="Pyrv_Knase-like_insert_dom_sf"/>
</dbReference>
<sequence>MSAAVPEFQARIARLFVYPVKSCAGVEVPEALLTEAGLDLDRAWMVVDAAGVGVTQRELPRLALVRTQLKHHEVVLRAPGMLALHLQVDAVESPARVRVWDDEVPAWDMGDVAAQWFTDFLGQKLRLVRFEPEHRRLSNMKWTGGVEAPNQFSDGYPLLVLGEAALAQLNERLAARGHAPVGIERFRPNIVLAGGEPHDEDRVGDFVVAADGAVRLRMVKPCVRCPIPDIDPVTAERGTSVSDALQGYRSDARMKGAVTFGMNAIVLEGDGQLLRVGQAVTGGWQFD</sequence>
<comment type="caution">
    <text evidence="2">The sequence shown here is derived from an EMBL/GenBank/DDBJ whole genome shotgun (WGS) entry which is preliminary data.</text>
</comment>
<reference evidence="2" key="1">
    <citation type="submission" date="2020-12" db="EMBL/GenBank/DDBJ databases">
        <title>Ramlibacter sp. nov., isolated from a freshwater alga, Cryptomonas.</title>
        <authorList>
            <person name="Kim H.M."/>
            <person name="Jeon C.O."/>
        </authorList>
    </citation>
    <scope>NUCLEOTIDE SEQUENCE</scope>
    <source>
        <strain evidence="2">CrO1</strain>
    </source>
</reference>
<dbReference type="GO" id="GO:0030151">
    <property type="term" value="F:molybdenum ion binding"/>
    <property type="evidence" value="ECO:0007669"/>
    <property type="project" value="InterPro"/>
</dbReference>
<dbReference type="PANTHER" id="PTHR14237:SF19">
    <property type="entry name" value="MITOCHONDRIAL AMIDOXIME REDUCING COMPONENT 1"/>
    <property type="match status" value="1"/>
</dbReference>
<evidence type="ECO:0000313" key="2">
    <source>
        <dbReference type="EMBL" id="MBK0391725.1"/>
    </source>
</evidence>
<dbReference type="GO" id="GO:0030170">
    <property type="term" value="F:pyridoxal phosphate binding"/>
    <property type="evidence" value="ECO:0007669"/>
    <property type="project" value="InterPro"/>
</dbReference>
<keyword evidence="3" id="KW-1185">Reference proteome</keyword>
<accession>A0A934PY39</accession>
<dbReference type="InterPro" id="IPR005303">
    <property type="entry name" value="MOCOS_middle"/>
</dbReference>
<dbReference type="InterPro" id="IPR005302">
    <property type="entry name" value="MoCF_Sase_C"/>
</dbReference>
<dbReference type="PANTHER" id="PTHR14237">
    <property type="entry name" value="MOLYBDOPTERIN COFACTOR SULFURASE MOSC"/>
    <property type="match status" value="1"/>
</dbReference>
<evidence type="ECO:0000313" key="3">
    <source>
        <dbReference type="Proteomes" id="UP000617041"/>
    </source>
</evidence>